<accession>A7SHL4</accession>
<protein>
    <submittedName>
        <fullName evidence="3">Uncharacterized protein</fullName>
    </submittedName>
</protein>
<dbReference type="InParanoid" id="A7SHL4"/>
<proteinExistence type="predicted"/>
<feature type="region of interest" description="Disordered" evidence="2">
    <location>
        <begin position="1"/>
        <end position="27"/>
    </location>
</feature>
<evidence type="ECO:0000313" key="4">
    <source>
        <dbReference type="Proteomes" id="UP000001593"/>
    </source>
</evidence>
<dbReference type="Proteomes" id="UP000001593">
    <property type="component" value="Unassembled WGS sequence"/>
</dbReference>
<sequence>MFYPGNRLRRKGSIIPQSPPQQPPSTHYLTLPKLTVGGGDELSDTTNSMTTYDATTTGTLSPDLMEEVNKALFDLNMSDQEAILEEQMGSNGELESKQPNATLKPVGLSDEEERNIQRQVHESLVTEYQKIYAEANRKQKKIRKTFRHFIEEARTALIASRIEAERASINRLAQNAEVQQAVILQQRIERKNTERCEFGATCNECDVSRGHAEEVAILRKIRADLDRARARRMHSLRADVKKRKNKTKVVNLLHFEIRKLERAHEVHNLILELHSLGLQEVAQSLTHALSSKETAEQELRDILKREKDEAKARAVKRKNEEVTRLRNERLEEKRQEALRKLELERIQKEQEEKAKREQVYEALRRKARNQERRKWMEMSLMGLRTSRSFTFSYFKPVAPNTPRDKK</sequence>
<organism evidence="3 4">
    <name type="scientific">Nematostella vectensis</name>
    <name type="common">Starlet sea anemone</name>
    <dbReference type="NCBI Taxonomy" id="45351"/>
    <lineage>
        <taxon>Eukaryota</taxon>
        <taxon>Metazoa</taxon>
        <taxon>Cnidaria</taxon>
        <taxon>Anthozoa</taxon>
        <taxon>Hexacorallia</taxon>
        <taxon>Actiniaria</taxon>
        <taxon>Edwardsiidae</taxon>
        <taxon>Nematostella</taxon>
    </lineage>
</organism>
<keyword evidence="4" id="KW-1185">Reference proteome</keyword>
<dbReference type="EMBL" id="DS469661">
    <property type="protein sequence ID" value="EDO36799.1"/>
    <property type="molecule type" value="Genomic_DNA"/>
</dbReference>
<dbReference type="HOGENOM" id="CLU_678439_0_0_1"/>
<gene>
    <name evidence="3" type="ORF">NEMVEDRAFT_v1g212412</name>
</gene>
<dbReference type="OrthoDB" id="5986368at2759"/>
<dbReference type="AlphaFoldDB" id="A7SHL4"/>
<name>A7SHL4_NEMVE</name>
<feature type="region of interest" description="Disordered" evidence="2">
    <location>
        <begin position="89"/>
        <end position="113"/>
    </location>
</feature>
<dbReference type="PhylomeDB" id="A7SHL4"/>
<evidence type="ECO:0000256" key="2">
    <source>
        <dbReference type="SAM" id="MobiDB-lite"/>
    </source>
</evidence>
<evidence type="ECO:0000313" key="3">
    <source>
        <dbReference type="EMBL" id="EDO36799.1"/>
    </source>
</evidence>
<keyword evidence="1" id="KW-0175">Coiled coil</keyword>
<dbReference type="OMA" id="NTERCEF"/>
<dbReference type="KEGG" id="nve:5508281"/>
<reference evidence="3 4" key="1">
    <citation type="journal article" date="2007" name="Science">
        <title>Sea anemone genome reveals ancestral eumetazoan gene repertoire and genomic organization.</title>
        <authorList>
            <person name="Putnam N.H."/>
            <person name="Srivastava M."/>
            <person name="Hellsten U."/>
            <person name="Dirks B."/>
            <person name="Chapman J."/>
            <person name="Salamov A."/>
            <person name="Terry A."/>
            <person name="Shapiro H."/>
            <person name="Lindquist E."/>
            <person name="Kapitonov V.V."/>
            <person name="Jurka J."/>
            <person name="Genikhovich G."/>
            <person name="Grigoriev I.V."/>
            <person name="Lucas S.M."/>
            <person name="Steele R.E."/>
            <person name="Finnerty J.R."/>
            <person name="Technau U."/>
            <person name="Martindale M.Q."/>
            <person name="Rokhsar D.S."/>
        </authorList>
    </citation>
    <scope>NUCLEOTIDE SEQUENCE [LARGE SCALE GENOMIC DNA]</scope>
    <source>
        <strain evidence="4">CH2 X CH6</strain>
    </source>
</reference>
<evidence type="ECO:0000256" key="1">
    <source>
        <dbReference type="SAM" id="Coils"/>
    </source>
</evidence>
<feature type="coiled-coil region" evidence="1">
    <location>
        <begin position="300"/>
        <end position="373"/>
    </location>
</feature>